<dbReference type="GeneID" id="303486004"/>
<gene>
    <name evidence="5" type="ORF">B5J99_10525</name>
</gene>
<dbReference type="InterPro" id="IPR013740">
    <property type="entry name" value="Redoxin"/>
</dbReference>
<evidence type="ECO:0000313" key="5">
    <source>
        <dbReference type="EMBL" id="ASR51843.1"/>
    </source>
</evidence>
<dbReference type="InterPro" id="IPR036249">
    <property type="entry name" value="Thioredoxin-like_sf"/>
</dbReference>
<keyword evidence="6" id="KW-1185">Reference proteome</keyword>
<organism evidence="5 6">
    <name type="scientific">Blastomonas fulva</name>
    <dbReference type="NCBI Taxonomy" id="1550728"/>
    <lineage>
        <taxon>Bacteria</taxon>
        <taxon>Pseudomonadati</taxon>
        <taxon>Pseudomonadota</taxon>
        <taxon>Alphaproteobacteria</taxon>
        <taxon>Sphingomonadales</taxon>
        <taxon>Sphingomonadaceae</taxon>
        <taxon>Blastomonas</taxon>
    </lineage>
</organism>
<keyword evidence="3" id="KW-0049">Antioxidant</keyword>
<evidence type="ECO:0000256" key="2">
    <source>
        <dbReference type="ARBA" id="ARBA00023002"/>
    </source>
</evidence>
<keyword evidence="1 3" id="KW-0575">Peroxidase</keyword>
<comment type="similarity">
    <text evidence="3">Belongs to the peroxiredoxin family. Prx5 subfamily.</text>
</comment>
<accession>A0ABN5B4B3</accession>
<dbReference type="CDD" id="cd03013">
    <property type="entry name" value="PRX5_like"/>
    <property type="match status" value="1"/>
</dbReference>
<reference evidence="5 6" key="1">
    <citation type="submission" date="2017-03" db="EMBL/GenBank/DDBJ databases">
        <title>Complete genome sequence of Blastomonas fulva degrading microcsystin LR.</title>
        <authorList>
            <person name="Lee H.-g."/>
            <person name="Jin L."/>
            <person name="oh H.-M."/>
        </authorList>
    </citation>
    <scope>NUCLEOTIDE SEQUENCE [LARGE SCALE GENOMIC DNA]</scope>
    <source>
        <strain evidence="5 6">T2</strain>
    </source>
</reference>
<dbReference type="PANTHER" id="PTHR10430:SF16">
    <property type="entry name" value="PEROXIREDOXIN-5, MITOCHONDRIAL"/>
    <property type="match status" value="1"/>
</dbReference>
<dbReference type="Proteomes" id="UP000258016">
    <property type="component" value="Chromosome"/>
</dbReference>
<sequence>MIGRQVPNVCLKTRVRDESIEGPNPFRWQDQLTGDLLAGKRVVIFSLPGAFTPTCSTSQVPGFEALYDDFRAQGIDEIYCVSVNDAFVMYQWGKSLGVEKVKLLPDGSADFTRRMGMLIRKDHVGFGERSWRYAMVVDNGVVTDWFEEPGINDHGLDSDPYGETAPENVLAKIKTKQLELA</sequence>
<proteinExistence type="inferred from homology"/>
<dbReference type="PANTHER" id="PTHR10430">
    <property type="entry name" value="PEROXIREDOXIN"/>
    <property type="match status" value="1"/>
</dbReference>
<evidence type="ECO:0000313" key="6">
    <source>
        <dbReference type="Proteomes" id="UP000258016"/>
    </source>
</evidence>
<feature type="domain" description="Thioredoxin" evidence="4">
    <location>
        <begin position="1"/>
        <end position="178"/>
    </location>
</feature>
<comment type="catalytic activity">
    <reaction evidence="3">
        <text>a hydroperoxide + 2 glutathione = an alcohol + glutathione disulfide + H2O</text>
        <dbReference type="Rhea" id="RHEA:62632"/>
        <dbReference type="ChEBI" id="CHEBI:15377"/>
        <dbReference type="ChEBI" id="CHEBI:30879"/>
        <dbReference type="ChEBI" id="CHEBI:35924"/>
        <dbReference type="ChEBI" id="CHEBI:57925"/>
        <dbReference type="ChEBI" id="CHEBI:58297"/>
        <dbReference type="EC" id="1.11.1.27"/>
    </reaction>
</comment>
<evidence type="ECO:0000256" key="3">
    <source>
        <dbReference type="RuleBase" id="RU366011"/>
    </source>
</evidence>
<evidence type="ECO:0000256" key="1">
    <source>
        <dbReference type="ARBA" id="ARBA00022559"/>
    </source>
</evidence>
<protein>
    <recommendedName>
        <fullName evidence="3">Glutathione-dependent peroxiredoxin</fullName>
        <ecNumber evidence="3">1.11.1.27</ecNumber>
    </recommendedName>
</protein>
<dbReference type="InterPro" id="IPR037944">
    <property type="entry name" value="PRX5-like"/>
</dbReference>
<dbReference type="PROSITE" id="PS51352">
    <property type="entry name" value="THIOREDOXIN_2"/>
    <property type="match status" value="1"/>
</dbReference>
<evidence type="ECO:0000259" key="4">
    <source>
        <dbReference type="PROSITE" id="PS51352"/>
    </source>
</evidence>
<dbReference type="SUPFAM" id="SSF52833">
    <property type="entry name" value="Thioredoxin-like"/>
    <property type="match status" value="1"/>
</dbReference>
<dbReference type="EC" id="1.11.1.27" evidence="3"/>
<dbReference type="Pfam" id="PF08534">
    <property type="entry name" value="Redoxin"/>
    <property type="match status" value="1"/>
</dbReference>
<dbReference type="EMBL" id="CP020083">
    <property type="protein sequence ID" value="ASR51843.1"/>
    <property type="molecule type" value="Genomic_DNA"/>
</dbReference>
<name>A0ABN5B4B3_9SPHN</name>
<dbReference type="InterPro" id="IPR013766">
    <property type="entry name" value="Thioredoxin_domain"/>
</dbReference>
<dbReference type="Gene3D" id="3.40.30.10">
    <property type="entry name" value="Glutaredoxin"/>
    <property type="match status" value="1"/>
</dbReference>
<keyword evidence="2 3" id="KW-0560">Oxidoreductase</keyword>
<dbReference type="RefSeq" id="WP_054134452.1">
    <property type="nucleotide sequence ID" value="NZ_CP020083.1"/>
</dbReference>
<comment type="function">
    <text evidence="3">Thiol-specific peroxidase that catalyzes the reduction of hydrogen peroxide and organic hydroperoxides to water and alcohols, respectively. Plays a role in cell protection against oxidative stress by detoxifying peroxides.</text>
</comment>
<keyword evidence="3" id="KW-0676">Redox-active center</keyword>